<keyword evidence="2" id="KW-1185">Reference proteome</keyword>
<dbReference type="Gene3D" id="3.40.50.1450">
    <property type="entry name" value="HybD-like"/>
    <property type="match status" value="1"/>
</dbReference>
<dbReference type="Proteomes" id="UP000446658">
    <property type="component" value="Unassembled WGS sequence"/>
</dbReference>
<keyword evidence="1" id="KW-0645">Protease</keyword>
<dbReference type="EMBL" id="WLYX01000001">
    <property type="protein sequence ID" value="MTD34148.1"/>
    <property type="molecule type" value="Genomic_DNA"/>
</dbReference>
<dbReference type="PANTHER" id="PTHR30302:SF5">
    <property type="entry name" value="SLR1876 PROTEIN"/>
    <property type="match status" value="1"/>
</dbReference>
<dbReference type="InterPro" id="IPR023430">
    <property type="entry name" value="Pept_HybD-like_dom_sf"/>
</dbReference>
<comment type="caution">
    <text evidence="1">The sequence shown here is derived from an EMBL/GenBank/DDBJ whole genome shotgun (WGS) entry which is preliminary data.</text>
</comment>
<gene>
    <name evidence="1" type="ORF">GKE73_17240</name>
</gene>
<dbReference type="RefSeq" id="WP_230371337.1">
    <property type="nucleotide sequence ID" value="NZ_WLYX01000001.1"/>
</dbReference>
<dbReference type="SUPFAM" id="SSF53163">
    <property type="entry name" value="HybD-like"/>
    <property type="match status" value="1"/>
</dbReference>
<accession>A0A844GFZ6</accession>
<dbReference type="GO" id="GO:0008047">
    <property type="term" value="F:enzyme activator activity"/>
    <property type="evidence" value="ECO:0007669"/>
    <property type="project" value="InterPro"/>
</dbReference>
<reference evidence="1 2" key="1">
    <citation type="submission" date="2019-11" db="EMBL/GenBank/DDBJ databases">
        <title>Draft genome sequence of Paludibacterium sp. dN18-1.</title>
        <authorList>
            <person name="Im W.-T."/>
        </authorList>
    </citation>
    <scope>NUCLEOTIDE SEQUENCE [LARGE SCALE GENOMIC DNA]</scope>
    <source>
        <strain evidence="2">dN 18-1</strain>
    </source>
</reference>
<keyword evidence="1" id="KW-0378">Hydrolase</keyword>
<dbReference type="GO" id="GO:0004175">
    <property type="term" value="F:endopeptidase activity"/>
    <property type="evidence" value="ECO:0007669"/>
    <property type="project" value="TreeGrafter"/>
</dbReference>
<dbReference type="NCBIfam" id="TIGR00072">
    <property type="entry name" value="hydrog_prot"/>
    <property type="match status" value="1"/>
</dbReference>
<name>A0A844GFZ6_9NEIS</name>
<protein>
    <submittedName>
        <fullName evidence="1">Hydrogenase maturation protease</fullName>
    </submittedName>
</protein>
<dbReference type="CDD" id="cd06066">
    <property type="entry name" value="H2MP_NAD-link-bidir"/>
    <property type="match status" value="1"/>
</dbReference>
<organism evidence="1 2">
    <name type="scientific">Paludibacterium denitrificans</name>
    <dbReference type="NCBI Taxonomy" id="2675226"/>
    <lineage>
        <taxon>Bacteria</taxon>
        <taxon>Pseudomonadati</taxon>
        <taxon>Pseudomonadota</taxon>
        <taxon>Betaproteobacteria</taxon>
        <taxon>Neisseriales</taxon>
        <taxon>Chromobacteriaceae</taxon>
        <taxon>Paludibacterium</taxon>
    </lineage>
</organism>
<evidence type="ECO:0000313" key="2">
    <source>
        <dbReference type="Proteomes" id="UP000446658"/>
    </source>
</evidence>
<evidence type="ECO:0000313" key="1">
    <source>
        <dbReference type="EMBL" id="MTD34148.1"/>
    </source>
</evidence>
<dbReference type="InterPro" id="IPR000671">
    <property type="entry name" value="Peptidase_A31"/>
</dbReference>
<dbReference type="GO" id="GO:0016485">
    <property type="term" value="P:protein processing"/>
    <property type="evidence" value="ECO:0007669"/>
    <property type="project" value="TreeGrafter"/>
</dbReference>
<sequence>MSAIAPLLVIGIGNPSRGDDAIGPLLAERLQRWLAEHAINHVEVLSDFQLNIEQVLDLAGRQRVLFIDASVNSATPFACERVSPIDSSHYSTHSVLPQQLLALYQRLMQQPAPPTELLTIQGEAFELGQPPSDMAQAGMAAAWPFLCQWCTGTHRTIV</sequence>
<dbReference type="PANTHER" id="PTHR30302">
    <property type="entry name" value="HYDROGENASE 1 MATURATION PROTEASE"/>
    <property type="match status" value="1"/>
</dbReference>
<proteinExistence type="predicted"/>
<dbReference type="AlphaFoldDB" id="A0A844GFZ6"/>